<dbReference type="STRING" id="159292.SAMN05192546_10741"/>
<keyword evidence="2" id="KW-0378">Hydrolase</keyword>
<evidence type="ECO:0000259" key="4">
    <source>
        <dbReference type="Pfam" id="PF00149"/>
    </source>
</evidence>
<evidence type="ECO:0000313" key="5">
    <source>
        <dbReference type="EMBL" id="SDZ03547.1"/>
    </source>
</evidence>
<dbReference type="OrthoDB" id="9780884at2"/>
<dbReference type="GO" id="GO:0016020">
    <property type="term" value="C:membrane"/>
    <property type="evidence" value="ECO:0007669"/>
    <property type="project" value="GOC"/>
</dbReference>
<sequence length="277" mass="30989">MGKKIKKSKILLTSVVIILTTSLFSVCTNNAVTTSQIDYINHKTPNEFNEFTIVQISDVHNKKFERDQKGLLRKIKTVAPDMIVVAGDLINRGKYDIDHAMVFLYGAMEIAPVYYVLGNHKTWSGDYGIMHQKLLNSRVQILDDIKVNWIEAGGKTEIIGLSDPHFFVSNDMERSNILQLAEHLANLMDVSVFQSLSHQPEIVELYVDENIKITFSGHPHGSQFKLPFIGELIAPDQGLFPGLCTQNLSTLIVSRGPGNSVIPVRIINKSDIVVVIF</sequence>
<keyword evidence="1" id="KW-0479">Metal-binding</keyword>
<accession>A0A1H3PR33</accession>
<proteinExistence type="predicted"/>
<dbReference type="RefSeq" id="WP_093314201.1">
    <property type="nucleotide sequence ID" value="NZ_FNPV01000007.1"/>
</dbReference>
<dbReference type="Gene3D" id="3.60.21.10">
    <property type="match status" value="1"/>
</dbReference>
<dbReference type="InterPro" id="IPR029052">
    <property type="entry name" value="Metallo-depent_PP-like"/>
</dbReference>
<dbReference type="AlphaFoldDB" id="A0A1H3PR33"/>
<evidence type="ECO:0000256" key="1">
    <source>
        <dbReference type="ARBA" id="ARBA00022723"/>
    </source>
</evidence>
<dbReference type="GO" id="GO:0008758">
    <property type="term" value="F:UDP-2,3-diacylglucosamine hydrolase activity"/>
    <property type="evidence" value="ECO:0007669"/>
    <property type="project" value="TreeGrafter"/>
</dbReference>
<protein>
    <recommendedName>
        <fullName evidence="4">Calcineurin-like phosphoesterase domain-containing protein</fullName>
    </recommendedName>
</protein>
<gene>
    <name evidence="5" type="ORF">SAMN05192546_10741</name>
</gene>
<evidence type="ECO:0000256" key="3">
    <source>
        <dbReference type="SAM" id="SignalP"/>
    </source>
</evidence>
<dbReference type="InterPro" id="IPR051158">
    <property type="entry name" value="Metallophosphoesterase_sf"/>
</dbReference>
<dbReference type="EMBL" id="FNPV01000007">
    <property type="protein sequence ID" value="SDZ03547.1"/>
    <property type="molecule type" value="Genomic_DNA"/>
</dbReference>
<feature type="signal peptide" evidence="3">
    <location>
        <begin position="1"/>
        <end position="31"/>
    </location>
</feature>
<feature type="chain" id="PRO_5011450666" description="Calcineurin-like phosphoesterase domain-containing protein" evidence="3">
    <location>
        <begin position="32"/>
        <end position="277"/>
    </location>
</feature>
<dbReference type="Pfam" id="PF00149">
    <property type="entry name" value="Metallophos"/>
    <property type="match status" value="1"/>
</dbReference>
<evidence type="ECO:0000313" key="6">
    <source>
        <dbReference type="Proteomes" id="UP000199230"/>
    </source>
</evidence>
<dbReference type="PANTHER" id="PTHR31302">
    <property type="entry name" value="TRANSMEMBRANE PROTEIN WITH METALLOPHOSPHOESTERASE DOMAIN-RELATED"/>
    <property type="match status" value="1"/>
</dbReference>
<keyword evidence="6" id="KW-1185">Reference proteome</keyword>
<dbReference type="PANTHER" id="PTHR31302:SF31">
    <property type="entry name" value="PHOSPHODIESTERASE YAEI"/>
    <property type="match status" value="1"/>
</dbReference>
<dbReference type="Proteomes" id="UP000199230">
    <property type="component" value="Unassembled WGS sequence"/>
</dbReference>
<dbReference type="GO" id="GO:0009245">
    <property type="term" value="P:lipid A biosynthetic process"/>
    <property type="evidence" value="ECO:0007669"/>
    <property type="project" value="TreeGrafter"/>
</dbReference>
<dbReference type="SUPFAM" id="SSF56300">
    <property type="entry name" value="Metallo-dependent phosphatases"/>
    <property type="match status" value="1"/>
</dbReference>
<dbReference type="InterPro" id="IPR004843">
    <property type="entry name" value="Calcineurin-like_PHP"/>
</dbReference>
<dbReference type="GO" id="GO:0046872">
    <property type="term" value="F:metal ion binding"/>
    <property type="evidence" value="ECO:0007669"/>
    <property type="project" value="UniProtKB-KW"/>
</dbReference>
<feature type="domain" description="Calcineurin-like phosphoesterase" evidence="4">
    <location>
        <begin position="52"/>
        <end position="220"/>
    </location>
</feature>
<reference evidence="5 6" key="1">
    <citation type="submission" date="2016-10" db="EMBL/GenBank/DDBJ databases">
        <authorList>
            <person name="de Groot N.N."/>
        </authorList>
    </citation>
    <scope>NUCLEOTIDE SEQUENCE [LARGE SCALE GENOMIC DNA]</scope>
    <source>
        <strain evidence="5 6">APO</strain>
    </source>
</reference>
<keyword evidence="3" id="KW-0732">Signal</keyword>
<organism evidence="5 6">
    <name type="scientific">Tindallia californiensis</name>
    <dbReference type="NCBI Taxonomy" id="159292"/>
    <lineage>
        <taxon>Bacteria</taxon>
        <taxon>Bacillati</taxon>
        <taxon>Bacillota</taxon>
        <taxon>Clostridia</taxon>
        <taxon>Peptostreptococcales</taxon>
        <taxon>Tindalliaceae</taxon>
        <taxon>Tindallia</taxon>
    </lineage>
</organism>
<evidence type="ECO:0000256" key="2">
    <source>
        <dbReference type="ARBA" id="ARBA00022801"/>
    </source>
</evidence>
<name>A0A1H3PR33_9FIRM</name>